<protein>
    <recommendedName>
        <fullName evidence="2">Potassium channel domain-containing protein</fullName>
    </recommendedName>
</protein>
<dbReference type="AlphaFoldDB" id="A0A1R2ALP7"/>
<comment type="caution">
    <text evidence="3">The sequence shown here is derived from an EMBL/GenBank/DDBJ whole genome shotgun (WGS) entry which is preliminary data.</text>
</comment>
<name>A0A1R2ALP7_9CILI</name>
<gene>
    <name evidence="3" type="ORF">SteCoe_38198</name>
</gene>
<dbReference type="Gene3D" id="1.10.287.70">
    <property type="match status" value="1"/>
</dbReference>
<organism evidence="3 4">
    <name type="scientific">Stentor coeruleus</name>
    <dbReference type="NCBI Taxonomy" id="5963"/>
    <lineage>
        <taxon>Eukaryota</taxon>
        <taxon>Sar</taxon>
        <taxon>Alveolata</taxon>
        <taxon>Ciliophora</taxon>
        <taxon>Postciliodesmatophora</taxon>
        <taxon>Heterotrichea</taxon>
        <taxon>Heterotrichida</taxon>
        <taxon>Stentoridae</taxon>
        <taxon>Stentor</taxon>
    </lineage>
</organism>
<dbReference type="GO" id="GO:0016286">
    <property type="term" value="F:small conductance calcium-activated potassium channel activity"/>
    <property type="evidence" value="ECO:0007669"/>
    <property type="project" value="InterPro"/>
</dbReference>
<keyword evidence="4" id="KW-1185">Reference proteome</keyword>
<keyword evidence="1" id="KW-0472">Membrane</keyword>
<evidence type="ECO:0000313" key="4">
    <source>
        <dbReference type="Proteomes" id="UP000187209"/>
    </source>
</evidence>
<feature type="transmembrane region" description="Helical" evidence="1">
    <location>
        <begin position="21"/>
        <end position="37"/>
    </location>
</feature>
<dbReference type="Proteomes" id="UP000187209">
    <property type="component" value="Unassembled WGS sequence"/>
</dbReference>
<evidence type="ECO:0000259" key="2">
    <source>
        <dbReference type="Pfam" id="PF07885"/>
    </source>
</evidence>
<feature type="domain" description="Potassium channel" evidence="2">
    <location>
        <begin position="142"/>
        <end position="196"/>
    </location>
</feature>
<feature type="transmembrane region" description="Helical" evidence="1">
    <location>
        <begin position="111"/>
        <end position="127"/>
    </location>
</feature>
<dbReference type="EMBL" id="MPUH01002132">
    <property type="protein sequence ID" value="OMJ65451.1"/>
    <property type="molecule type" value="Genomic_DNA"/>
</dbReference>
<feature type="transmembrane region" description="Helical" evidence="1">
    <location>
        <begin position="49"/>
        <end position="67"/>
    </location>
</feature>
<accession>A0A1R2ALP7</accession>
<dbReference type="SUPFAM" id="SSF81324">
    <property type="entry name" value="Voltage-gated potassium channels"/>
    <property type="match status" value="1"/>
</dbReference>
<dbReference type="InterPro" id="IPR015449">
    <property type="entry name" value="K_chnl_Ca-activ_SK"/>
</dbReference>
<feature type="transmembrane region" description="Helical" evidence="1">
    <location>
        <begin position="147"/>
        <end position="164"/>
    </location>
</feature>
<evidence type="ECO:0000313" key="3">
    <source>
        <dbReference type="EMBL" id="OMJ65451.1"/>
    </source>
</evidence>
<reference evidence="3 4" key="1">
    <citation type="submission" date="2016-11" db="EMBL/GenBank/DDBJ databases">
        <title>The macronuclear genome of Stentor coeruleus: a giant cell with tiny introns.</title>
        <authorList>
            <person name="Slabodnick M."/>
            <person name="Ruby J.G."/>
            <person name="Reiff S.B."/>
            <person name="Swart E.C."/>
            <person name="Gosai S."/>
            <person name="Prabakaran S."/>
            <person name="Witkowska E."/>
            <person name="Larue G.E."/>
            <person name="Fisher S."/>
            <person name="Freeman R.M."/>
            <person name="Gunawardena J."/>
            <person name="Chu W."/>
            <person name="Stover N.A."/>
            <person name="Gregory B.D."/>
            <person name="Nowacki M."/>
            <person name="Derisi J."/>
            <person name="Roy S.W."/>
            <person name="Marshall W.F."/>
            <person name="Sood P."/>
        </authorList>
    </citation>
    <scope>NUCLEOTIDE SEQUENCE [LARGE SCALE GENOMIC DNA]</scope>
    <source>
        <strain evidence="3">WM001</strain>
    </source>
</reference>
<dbReference type="Pfam" id="PF07885">
    <property type="entry name" value="Ion_trans_2"/>
    <property type="match status" value="1"/>
</dbReference>
<dbReference type="InterPro" id="IPR013099">
    <property type="entry name" value="K_chnl_dom"/>
</dbReference>
<sequence length="358" mass="41279">MIHRKILLKYDTLKTSGLLPYMLIEMLIMGVFCPPFLDYEFSGTMLNGIYTYSIEIIISIFTMLRILQIIRIYSYFSIWLSPEAFELGKKIRISPNLLFSLKSDLKFQPQLVLIPTIGMITLIMGYAVRNLERSYVSDTKSSLDFDYLTNGFWLAIVTMCTIGYGDGYPSTHLGRLIMVITAAISLVAISLYIVALNIATMLSKEQSKAFYMIRDQRRGVDNKNNASNIIKSIFTLKRLMDNRDKPNYLRNLFIASAILKNQFYHFTGKIHTKSRYLPPAEMIMQLEHKLVSDISFVKKEIIDIDYVGDRLNELIKSEEEITRQIDGVLGEQDMIDKMISELHLENMLKNSKYEAKLS</sequence>
<evidence type="ECO:0000256" key="1">
    <source>
        <dbReference type="SAM" id="Phobius"/>
    </source>
</evidence>
<dbReference type="GO" id="GO:0016020">
    <property type="term" value="C:membrane"/>
    <property type="evidence" value="ECO:0007669"/>
    <property type="project" value="InterPro"/>
</dbReference>
<feature type="transmembrane region" description="Helical" evidence="1">
    <location>
        <begin position="176"/>
        <end position="199"/>
    </location>
</feature>
<keyword evidence="1" id="KW-0812">Transmembrane</keyword>
<proteinExistence type="predicted"/>
<dbReference type="PANTHER" id="PTHR10153">
    <property type="entry name" value="SMALL CONDUCTANCE CALCIUM-ACTIVATED POTASSIUM CHANNEL"/>
    <property type="match status" value="1"/>
</dbReference>
<dbReference type="OrthoDB" id="433309at2759"/>
<keyword evidence="1" id="KW-1133">Transmembrane helix</keyword>